<gene>
    <name evidence="2" type="ORF">EYF80_001129</name>
</gene>
<feature type="compositionally biased region" description="Acidic residues" evidence="1">
    <location>
        <begin position="7"/>
        <end position="16"/>
    </location>
</feature>
<protein>
    <submittedName>
        <fullName evidence="2">Uncharacterized protein</fullName>
    </submittedName>
</protein>
<feature type="region of interest" description="Disordered" evidence="1">
    <location>
        <begin position="1"/>
        <end position="29"/>
    </location>
</feature>
<proteinExistence type="predicted"/>
<dbReference type="EMBL" id="SRLO01000004">
    <property type="protein sequence ID" value="TNN88797.1"/>
    <property type="molecule type" value="Genomic_DNA"/>
</dbReference>
<sequence length="93" mass="9828">MDGGNEGVEEGEEEADEKGLTVPTASSWKGGPLSVGWGLSAESLLLLTNSGVPVENRTHEDMVQLISPLHKIIIEQKLTDNGRRAFARASAGA</sequence>
<dbReference type="Proteomes" id="UP000314294">
    <property type="component" value="Unassembled WGS sequence"/>
</dbReference>
<comment type="caution">
    <text evidence="2">The sequence shown here is derived from an EMBL/GenBank/DDBJ whole genome shotgun (WGS) entry which is preliminary data.</text>
</comment>
<evidence type="ECO:0000313" key="3">
    <source>
        <dbReference type="Proteomes" id="UP000314294"/>
    </source>
</evidence>
<evidence type="ECO:0000313" key="2">
    <source>
        <dbReference type="EMBL" id="TNN88797.1"/>
    </source>
</evidence>
<evidence type="ECO:0000256" key="1">
    <source>
        <dbReference type="SAM" id="MobiDB-lite"/>
    </source>
</evidence>
<name>A0A4Z2JFN9_9TELE</name>
<keyword evidence="3" id="KW-1185">Reference proteome</keyword>
<dbReference type="AlphaFoldDB" id="A0A4Z2JFN9"/>
<accession>A0A4Z2JFN9</accession>
<reference evidence="2 3" key="1">
    <citation type="submission" date="2019-03" db="EMBL/GenBank/DDBJ databases">
        <title>First draft genome of Liparis tanakae, snailfish: a comprehensive survey of snailfish specific genes.</title>
        <authorList>
            <person name="Kim W."/>
            <person name="Song I."/>
            <person name="Jeong J.-H."/>
            <person name="Kim D."/>
            <person name="Kim S."/>
            <person name="Ryu S."/>
            <person name="Song J.Y."/>
            <person name="Lee S.K."/>
        </authorList>
    </citation>
    <scope>NUCLEOTIDE SEQUENCE [LARGE SCALE GENOMIC DNA]</scope>
    <source>
        <tissue evidence="2">Muscle</tissue>
    </source>
</reference>
<organism evidence="2 3">
    <name type="scientific">Liparis tanakae</name>
    <name type="common">Tanaka's snailfish</name>
    <dbReference type="NCBI Taxonomy" id="230148"/>
    <lineage>
        <taxon>Eukaryota</taxon>
        <taxon>Metazoa</taxon>
        <taxon>Chordata</taxon>
        <taxon>Craniata</taxon>
        <taxon>Vertebrata</taxon>
        <taxon>Euteleostomi</taxon>
        <taxon>Actinopterygii</taxon>
        <taxon>Neopterygii</taxon>
        <taxon>Teleostei</taxon>
        <taxon>Neoteleostei</taxon>
        <taxon>Acanthomorphata</taxon>
        <taxon>Eupercaria</taxon>
        <taxon>Perciformes</taxon>
        <taxon>Cottioidei</taxon>
        <taxon>Cottales</taxon>
        <taxon>Liparidae</taxon>
        <taxon>Liparis</taxon>
    </lineage>
</organism>